<dbReference type="InterPro" id="IPR027417">
    <property type="entry name" value="P-loop_NTPase"/>
</dbReference>
<sequence length="183" mass="19886">MSLRPGVEAVRRATAGARHPLVLVDGPSGAGKTTFAAALVRAWPGRPPRVVRVDEAIPGWRGLHRGALELGRSLVAPHARGAAGVVHRWDWLEDRPGVDLRIRPDAALIIEGCGAFAAGGERSGAVRVWLAAPYPTRRRRALDRDLGAFDAHWDAWEADWCRHLGRTGHRAAQRAHVTVRLAP</sequence>
<organism evidence="1 2">
    <name type="scientific">Agromyces indicus</name>
    <dbReference type="NCBI Taxonomy" id="758919"/>
    <lineage>
        <taxon>Bacteria</taxon>
        <taxon>Bacillati</taxon>
        <taxon>Actinomycetota</taxon>
        <taxon>Actinomycetes</taxon>
        <taxon>Micrococcales</taxon>
        <taxon>Microbacteriaceae</taxon>
        <taxon>Agromyces</taxon>
    </lineage>
</organism>
<dbReference type="SUPFAM" id="SSF52540">
    <property type="entry name" value="P-loop containing nucleoside triphosphate hydrolases"/>
    <property type="match status" value="1"/>
</dbReference>
<dbReference type="Gene3D" id="3.40.50.300">
    <property type="entry name" value="P-loop containing nucleotide triphosphate hydrolases"/>
    <property type="match status" value="1"/>
</dbReference>
<dbReference type="Proteomes" id="UP001260072">
    <property type="component" value="Unassembled WGS sequence"/>
</dbReference>
<evidence type="ECO:0008006" key="3">
    <source>
        <dbReference type="Google" id="ProtNLM"/>
    </source>
</evidence>
<proteinExistence type="predicted"/>
<comment type="caution">
    <text evidence="1">The sequence shown here is derived from an EMBL/GenBank/DDBJ whole genome shotgun (WGS) entry which is preliminary data.</text>
</comment>
<evidence type="ECO:0000313" key="1">
    <source>
        <dbReference type="EMBL" id="MDR5692065.1"/>
    </source>
</evidence>
<name>A0ABU1FJX5_9MICO</name>
<dbReference type="EMBL" id="JAVKGS010000002">
    <property type="protein sequence ID" value="MDR5692065.1"/>
    <property type="molecule type" value="Genomic_DNA"/>
</dbReference>
<gene>
    <name evidence="1" type="ORF">RH861_08305</name>
</gene>
<accession>A0ABU1FJX5</accession>
<keyword evidence="2" id="KW-1185">Reference proteome</keyword>
<dbReference type="RefSeq" id="WP_310520614.1">
    <property type="nucleotide sequence ID" value="NZ_BAABBS010000002.1"/>
</dbReference>
<protein>
    <recommendedName>
        <fullName evidence="3">ATP-binding protein</fullName>
    </recommendedName>
</protein>
<reference evidence="2" key="1">
    <citation type="submission" date="2023-07" db="EMBL/GenBank/DDBJ databases">
        <title>Description of three actinobacteria isolated from air of manufacturing shop in a pharmaceutical factory.</title>
        <authorList>
            <person name="Zhang D.-F."/>
        </authorList>
    </citation>
    <scope>NUCLEOTIDE SEQUENCE [LARGE SCALE GENOMIC DNA]</scope>
    <source>
        <strain evidence="2">CCTCC AB 2011122</strain>
    </source>
</reference>
<evidence type="ECO:0000313" key="2">
    <source>
        <dbReference type="Proteomes" id="UP001260072"/>
    </source>
</evidence>